<accession>A0A081AVL6</accession>
<evidence type="ECO:0000313" key="2">
    <source>
        <dbReference type="Proteomes" id="UP000028582"/>
    </source>
</evidence>
<dbReference type="EMBL" id="ANJA01000605">
    <property type="protein sequence ID" value="ETO82927.1"/>
    <property type="molecule type" value="Genomic_DNA"/>
</dbReference>
<protein>
    <submittedName>
        <fullName evidence="1">Uncharacterized protein</fullName>
    </submittedName>
</protein>
<evidence type="ECO:0000313" key="1">
    <source>
        <dbReference type="EMBL" id="ETO82927.1"/>
    </source>
</evidence>
<name>A0A081AVL6_PHYNI</name>
<proteinExistence type="predicted"/>
<sequence>MGNRRIFFSEFLLDFAQLLCNNRTLFCFFIQNAFRLPQIAQSLAPKMLVRRDELQIFRRPRTGNQNNL</sequence>
<comment type="caution">
    <text evidence="1">The sequence shown here is derived from an EMBL/GenBank/DDBJ whole genome shotgun (WGS) entry which is preliminary data.</text>
</comment>
<dbReference type="Proteomes" id="UP000028582">
    <property type="component" value="Unassembled WGS sequence"/>
</dbReference>
<organism evidence="1 2">
    <name type="scientific">Phytophthora nicotianae P1976</name>
    <dbReference type="NCBI Taxonomy" id="1317066"/>
    <lineage>
        <taxon>Eukaryota</taxon>
        <taxon>Sar</taxon>
        <taxon>Stramenopiles</taxon>
        <taxon>Oomycota</taxon>
        <taxon>Peronosporomycetes</taxon>
        <taxon>Peronosporales</taxon>
        <taxon>Peronosporaceae</taxon>
        <taxon>Phytophthora</taxon>
    </lineage>
</organism>
<reference evidence="1 2" key="1">
    <citation type="submission" date="2013-11" db="EMBL/GenBank/DDBJ databases">
        <title>The Genome Sequence of Phytophthora parasitica P1976.</title>
        <authorList>
            <consortium name="The Broad Institute Genomics Platform"/>
            <person name="Russ C."/>
            <person name="Tyler B."/>
            <person name="Panabieres F."/>
            <person name="Shan W."/>
            <person name="Tripathy S."/>
            <person name="Grunwald N."/>
            <person name="Machado M."/>
            <person name="Johnson C.S."/>
            <person name="Walker B."/>
            <person name="Young S."/>
            <person name="Zeng Q."/>
            <person name="Gargeya S."/>
            <person name="Fitzgerald M."/>
            <person name="Haas B."/>
            <person name="Abouelleil A."/>
            <person name="Allen A.W."/>
            <person name="Alvarado L."/>
            <person name="Arachchi H.M."/>
            <person name="Berlin A.M."/>
            <person name="Chapman S.B."/>
            <person name="Gainer-Dewar J."/>
            <person name="Goldberg J."/>
            <person name="Griggs A."/>
            <person name="Gujja S."/>
            <person name="Hansen M."/>
            <person name="Howarth C."/>
            <person name="Imamovic A."/>
            <person name="Ireland A."/>
            <person name="Larimer J."/>
            <person name="McCowan C."/>
            <person name="Murphy C."/>
            <person name="Pearson M."/>
            <person name="Poon T.W."/>
            <person name="Priest M."/>
            <person name="Roberts A."/>
            <person name="Saif S."/>
            <person name="Shea T."/>
            <person name="Sisk P."/>
            <person name="Sykes S."/>
            <person name="Wortman J."/>
            <person name="Nusbaum C."/>
            <person name="Birren B."/>
        </authorList>
    </citation>
    <scope>NUCLEOTIDE SEQUENCE [LARGE SCALE GENOMIC DNA]</scope>
    <source>
        <strain evidence="1 2">P1976</strain>
    </source>
</reference>
<gene>
    <name evidence="1" type="ORF">F444_02981</name>
</gene>
<dbReference type="AlphaFoldDB" id="A0A081AVL6"/>